<organism evidence="5 6">
    <name type="scientific">Micavibrio aeruginosavorus</name>
    <dbReference type="NCBI Taxonomy" id="349221"/>
    <lineage>
        <taxon>Bacteria</taxon>
        <taxon>Pseudomonadati</taxon>
        <taxon>Bdellovibrionota</taxon>
        <taxon>Bdellovibrionia</taxon>
        <taxon>Bdellovibrionales</taxon>
        <taxon>Pseudobdellovibrionaceae</taxon>
        <taxon>Micavibrio</taxon>
    </lineage>
</organism>
<dbReference type="EMBL" id="QFOT01000046">
    <property type="protein sequence ID" value="PZP55886.1"/>
    <property type="molecule type" value="Genomic_DNA"/>
</dbReference>
<name>A0A2W5HCM6_9BACT</name>
<gene>
    <name evidence="5" type="ORF">DI586_05395</name>
</gene>
<dbReference type="Pfam" id="PF03472">
    <property type="entry name" value="Autoind_bind"/>
    <property type="match status" value="1"/>
</dbReference>
<dbReference type="AlphaFoldDB" id="A0A2W5HCM6"/>
<dbReference type="Gene3D" id="3.30.450.80">
    <property type="entry name" value="Transcription factor LuxR-like, autoinducer-binding domain"/>
    <property type="match status" value="1"/>
</dbReference>
<dbReference type="InterPro" id="IPR005143">
    <property type="entry name" value="TF_LuxR_autoind-bd_dom"/>
</dbReference>
<dbReference type="Proteomes" id="UP000249739">
    <property type="component" value="Unassembled WGS sequence"/>
</dbReference>
<dbReference type="SUPFAM" id="SSF75516">
    <property type="entry name" value="Pheromone-binding domain of LuxR-like quorum-sensing transcription factors"/>
    <property type="match status" value="1"/>
</dbReference>
<dbReference type="InterPro" id="IPR016032">
    <property type="entry name" value="Sig_transdc_resp-reg_C-effctor"/>
</dbReference>
<dbReference type="Gene3D" id="1.10.10.10">
    <property type="entry name" value="Winged helix-like DNA-binding domain superfamily/Winged helix DNA-binding domain"/>
    <property type="match status" value="1"/>
</dbReference>
<keyword evidence="3" id="KW-0804">Transcription</keyword>
<evidence type="ECO:0000256" key="3">
    <source>
        <dbReference type="ARBA" id="ARBA00023163"/>
    </source>
</evidence>
<evidence type="ECO:0000256" key="1">
    <source>
        <dbReference type="ARBA" id="ARBA00023015"/>
    </source>
</evidence>
<reference evidence="5 6" key="1">
    <citation type="submission" date="2017-08" db="EMBL/GenBank/DDBJ databases">
        <title>Infants hospitalized years apart are colonized by the same room-sourced microbial strains.</title>
        <authorList>
            <person name="Brooks B."/>
            <person name="Olm M.R."/>
            <person name="Firek B.A."/>
            <person name="Baker R."/>
            <person name="Thomas B.C."/>
            <person name="Morowitz M.J."/>
            <person name="Banfield J.F."/>
        </authorList>
    </citation>
    <scope>NUCLEOTIDE SEQUENCE [LARGE SCALE GENOMIC DNA]</scope>
    <source>
        <strain evidence="5">S2_006_000_R2_64</strain>
    </source>
</reference>
<dbReference type="InterPro" id="IPR036388">
    <property type="entry name" value="WH-like_DNA-bd_sf"/>
</dbReference>
<accession>A0A2W5HCM6</accession>
<keyword evidence="2" id="KW-0238">DNA-binding</keyword>
<sequence>MTRFAHAFTFEDFIDSTKRAATQDELFGILQSTLLNYGYDRVIFSIVRDIDLGPEYSQHGVLQNYPMEWHDYYMASGYREIDPVHAYVAQTSDVFAWDTLEEKLGGLTAKQKLCLSEAAEAGIRNGICAPTANTLAKLSGIAVATTEEKDAAHIDHDLLDAYARQFYKCFKRLALKDAPLPVRNITLSSREQQILRWLALGKTDEEIGGILSINIGTVRFHTQSLFKKLEVHNRPYAVLKAIRLGLLDPQISL</sequence>
<dbReference type="GO" id="GO:0003677">
    <property type="term" value="F:DNA binding"/>
    <property type="evidence" value="ECO:0007669"/>
    <property type="project" value="UniProtKB-KW"/>
</dbReference>
<comment type="caution">
    <text evidence="5">The sequence shown here is derived from an EMBL/GenBank/DDBJ whole genome shotgun (WGS) entry which is preliminary data.</text>
</comment>
<dbReference type="PANTHER" id="PTHR44688">
    <property type="entry name" value="DNA-BINDING TRANSCRIPTIONAL ACTIVATOR DEVR_DOSR"/>
    <property type="match status" value="1"/>
</dbReference>
<dbReference type="PROSITE" id="PS50043">
    <property type="entry name" value="HTH_LUXR_2"/>
    <property type="match status" value="1"/>
</dbReference>
<dbReference type="PRINTS" id="PR00038">
    <property type="entry name" value="HTHLUXR"/>
</dbReference>
<dbReference type="Pfam" id="PF00196">
    <property type="entry name" value="GerE"/>
    <property type="match status" value="1"/>
</dbReference>
<proteinExistence type="predicted"/>
<dbReference type="PANTHER" id="PTHR44688:SF16">
    <property type="entry name" value="DNA-BINDING TRANSCRIPTIONAL ACTIVATOR DEVR_DOSR"/>
    <property type="match status" value="1"/>
</dbReference>
<dbReference type="CDD" id="cd06170">
    <property type="entry name" value="LuxR_C_like"/>
    <property type="match status" value="1"/>
</dbReference>
<dbReference type="InterPro" id="IPR000792">
    <property type="entry name" value="Tscrpt_reg_LuxR_C"/>
</dbReference>
<evidence type="ECO:0000256" key="2">
    <source>
        <dbReference type="ARBA" id="ARBA00023125"/>
    </source>
</evidence>
<evidence type="ECO:0000313" key="5">
    <source>
        <dbReference type="EMBL" id="PZP55886.1"/>
    </source>
</evidence>
<dbReference type="SUPFAM" id="SSF46894">
    <property type="entry name" value="C-terminal effector domain of the bipartite response regulators"/>
    <property type="match status" value="1"/>
</dbReference>
<dbReference type="GO" id="GO:0006355">
    <property type="term" value="P:regulation of DNA-templated transcription"/>
    <property type="evidence" value="ECO:0007669"/>
    <property type="project" value="InterPro"/>
</dbReference>
<dbReference type="SMART" id="SM00421">
    <property type="entry name" value="HTH_LUXR"/>
    <property type="match status" value="1"/>
</dbReference>
<evidence type="ECO:0000313" key="6">
    <source>
        <dbReference type="Proteomes" id="UP000249739"/>
    </source>
</evidence>
<dbReference type="InterPro" id="IPR036693">
    <property type="entry name" value="TF_LuxR_autoind-bd_dom_sf"/>
</dbReference>
<feature type="domain" description="HTH luxR-type" evidence="4">
    <location>
        <begin position="180"/>
        <end position="245"/>
    </location>
</feature>
<keyword evidence="1" id="KW-0805">Transcription regulation</keyword>
<evidence type="ECO:0000259" key="4">
    <source>
        <dbReference type="PROSITE" id="PS50043"/>
    </source>
</evidence>
<protein>
    <recommendedName>
        <fullName evidence="4">HTH luxR-type domain-containing protein</fullName>
    </recommendedName>
</protein>